<dbReference type="EMBL" id="CYKH01001823">
    <property type="protein sequence ID" value="CUG90418.1"/>
    <property type="molecule type" value="Genomic_DNA"/>
</dbReference>
<dbReference type="Gene3D" id="3.30.70.330">
    <property type="match status" value="1"/>
</dbReference>
<keyword evidence="2" id="KW-0812">Transmembrane</keyword>
<keyword evidence="3" id="KW-1185">Reference proteome</keyword>
<keyword evidence="1" id="KW-0732">Signal</keyword>
<dbReference type="AlphaFoldDB" id="A0A0S4JMT0"/>
<proteinExistence type="predicted"/>
<evidence type="ECO:0000313" key="3">
    <source>
        <dbReference type="Proteomes" id="UP000051952"/>
    </source>
</evidence>
<accession>A0A0S4JMT0</accession>
<sequence>MRSTMTRIFNVAILVFVFLFSVWRRSNMSEGPPVSPANPAGITIVVLHSPQSHDDALLQLCSSFGDVATFARTSHTQVEVMYEEQEDANAACGNLNGMSFHGVFLHAQSLQELRRAKQQQFSGRGRGGFRHR</sequence>
<dbReference type="InterPro" id="IPR012677">
    <property type="entry name" value="Nucleotide-bd_a/b_plait_sf"/>
</dbReference>
<dbReference type="VEuPathDB" id="TriTrypDB:BSAL_26595"/>
<organism evidence="2 3">
    <name type="scientific">Bodo saltans</name>
    <name type="common">Flagellated protozoan</name>
    <dbReference type="NCBI Taxonomy" id="75058"/>
    <lineage>
        <taxon>Eukaryota</taxon>
        <taxon>Discoba</taxon>
        <taxon>Euglenozoa</taxon>
        <taxon>Kinetoplastea</taxon>
        <taxon>Metakinetoplastina</taxon>
        <taxon>Eubodonida</taxon>
        <taxon>Bodonidae</taxon>
        <taxon>Bodo</taxon>
    </lineage>
</organism>
<dbReference type="InterPro" id="IPR035979">
    <property type="entry name" value="RBD_domain_sf"/>
</dbReference>
<protein>
    <submittedName>
        <fullName evidence="2">Transmembrane protein, putative</fullName>
    </submittedName>
</protein>
<dbReference type="Proteomes" id="UP000051952">
    <property type="component" value="Unassembled WGS sequence"/>
</dbReference>
<evidence type="ECO:0000313" key="2">
    <source>
        <dbReference type="EMBL" id="CUG90418.1"/>
    </source>
</evidence>
<dbReference type="SUPFAM" id="SSF54928">
    <property type="entry name" value="RNA-binding domain, RBD"/>
    <property type="match status" value="1"/>
</dbReference>
<reference evidence="3" key="1">
    <citation type="submission" date="2015-09" db="EMBL/GenBank/DDBJ databases">
        <authorList>
            <consortium name="Pathogen Informatics"/>
        </authorList>
    </citation>
    <scope>NUCLEOTIDE SEQUENCE [LARGE SCALE GENOMIC DNA]</scope>
    <source>
        <strain evidence="3">Lake Konstanz</strain>
    </source>
</reference>
<keyword evidence="2" id="KW-0472">Membrane</keyword>
<dbReference type="GO" id="GO:0003676">
    <property type="term" value="F:nucleic acid binding"/>
    <property type="evidence" value="ECO:0007669"/>
    <property type="project" value="InterPro"/>
</dbReference>
<gene>
    <name evidence="2" type="ORF">BSAL_26595</name>
</gene>
<feature type="chain" id="PRO_5006622498" evidence="1">
    <location>
        <begin position="29"/>
        <end position="132"/>
    </location>
</feature>
<name>A0A0S4JMT0_BODSA</name>
<feature type="signal peptide" evidence="1">
    <location>
        <begin position="1"/>
        <end position="28"/>
    </location>
</feature>
<evidence type="ECO:0000256" key="1">
    <source>
        <dbReference type="SAM" id="SignalP"/>
    </source>
</evidence>